<dbReference type="SUPFAM" id="SSF48498">
    <property type="entry name" value="Tetracyclin repressor-like, C-terminal domain"/>
    <property type="match status" value="1"/>
</dbReference>
<dbReference type="InterPro" id="IPR036271">
    <property type="entry name" value="Tet_transcr_reg_TetR-rel_C_sf"/>
</dbReference>
<dbReference type="RefSeq" id="WP_241039564.1">
    <property type="nucleotide sequence ID" value="NZ_BAAAJF010000011.1"/>
</dbReference>
<evidence type="ECO:0000259" key="5">
    <source>
        <dbReference type="PROSITE" id="PS50977"/>
    </source>
</evidence>
<evidence type="ECO:0000256" key="1">
    <source>
        <dbReference type="ARBA" id="ARBA00023015"/>
    </source>
</evidence>
<dbReference type="PANTHER" id="PTHR30055">
    <property type="entry name" value="HTH-TYPE TRANSCRIPTIONAL REGULATOR RUTR"/>
    <property type="match status" value="1"/>
</dbReference>
<gene>
    <name evidence="6" type="ORF">MMF94_24800</name>
</gene>
<dbReference type="Proteomes" id="UP001299970">
    <property type="component" value="Unassembled WGS sequence"/>
</dbReference>
<dbReference type="Pfam" id="PF00440">
    <property type="entry name" value="TetR_N"/>
    <property type="match status" value="1"/>
</dbReference>
<dbReference type="InterPro" id="IPR009057">
    <property type="entry name" value="Homeodomain-like_sf"/>
</dbReference>
<protein>
    <submittedName>
        <fullName evidence="6">TetR/AcrR family transcriptional regulator</fullName>
    </submittedName>
</protein>
<evidence type="ECO:0000256" key="4">
    <source>
        <dbReference type="PROSITE-ProRule" id="PRU00335"/>
    </source>
</evidence>
<organism evidence="6 7">
    <name type="scientific">Pseudonocardia alaniniphila</name>
    <dbReference type="NCBI Taxonomy" id="75291"/>
    <lineage>
        <taxon>Bacteria</taxon>
        <taxon>Bacillati</taxon>
        <taxon>Actinomycetota</taxon>
        <taxon>Actinomycetes</taxon>
        <taxon>Pseudonocardiales</taxon>
        <taxon>Pseudonocardiaceae</taxon>
        <taxon>Pseudonocardia</taxon>
    </lineage>
</organism>
<keyword evidence="2 4" id="KW-0238">DNA-binding</keyword>
<dbReference type="Gene3D" id="1.10.357.10">
    <property type="entry name" value="Tetracycline Repressor, domain 2"/>
    <property type="match status" value="1"/>
</dbReference>
<keyword evidence="1" id="KW-0805">Transcription regulation</keyword>
<proteinExistence type="predicted"/>
<dbReference type="SUPFAM" id="SSF46689">
    <property type="entry name" value="Homeodomain-like"/>
    <property type="match status" value="1"/>
</dbReference>
<name>A0ABS9TK57_9PSEU</name>
<evidence type="ECO:0000313" key="6">
    <source>
        <dbReference type="EMBL" id="MCH6168926.1"/>
    </source>
</evidence>
<reference evidence="6 7" key="1">
    <citation type="submission" date="2022-03" db="EMBL/GenBank/DDBJ databases">
        <title>Pseudonocardia alaer sp. nov., a novel actinomycete isolated from reed forest soil.</title>
        <authorList>
            <person name="Wang L."/>
        </authorList>
    </citation>
    <scope>NUCLEOTIDE SEQUENCE [LARGE SCALE GENOMIC DNA]</scope>
    <source>
        <strain evidence="6 7">Y-16303</strain>
    </source>
</reference>
<dbReference type="Pfam" id="PF21597">
    <property type="entry name" value="TetR_C_43"/>
    <property type="match status" value="1"/>
</dbReference>
<sequence>MSILEGEMEPVLPSRRPKRADARRNFDALLTAARDSFAENGAHASLEDIARRSGVSIATLYRNFPTREDLVEEVHRDEVEALCRAAARLDDLEPWDALVTWLRRFVDYIGTKLAFADALNRTTDSFQACRKAMRDAGGPLLERAQRAGVASPEPSIDDVLRMISGISAVEYVDDAQRKRVLALALAGLRAAPPPGG</sequence>
<dbReference type="InterPro" id="IPR050109">
    <property type="entry name" value="HTH-type_TetR-like_transc_reg"/>
</dbReference>
<dbReference type="PANTHER" id="PTHR30055:SF234">
    <property type="entry name" value="HTH-TYPE TRANSCRIPTIONAL REGULATOR BETI"/>
    <property type="match status" value="1"/>
</dbReference>
<keyword evidence="3" id="KW-0804">Transcription</keyword>
<evidence type="ECO:0000256" key="2">
    <source>
        <dbReference type="ARBA" id="ARBA00023125"/>
    </source>
</evidence>
<evidence type="ECO:0000313" key="7">
    <source>
        <dbReference type="Proteomes" id="UP001299970"/>
    </source>
</evidence>
<dbReference type="PROSITE" id="PS50977">
    <property type="entry name" value="HTH_TETR_2"/>
    <property type="match status" value="1"/>
</dbReference>
<dbReference type="EMBL" id="JAKXMK010000022">
    <property type="protein sequence ID" value="MCH6168926.1"/>
    <property type="molecule type" value="Genomic_DNA"/>
</dbReference>
<evidence type="ECO:0000256" key="3">
    <source>
        <dbReference type="ARBA" id="ARBA00023163"/>
    </source>
</evidence>
<keyword evidence="7" id="KW-1185">Reference proteome</keyword>
<dbReference type="InterPro" id="IPR001647">
    <property type="entry name" value="HTH_TetR"/>
</dbReference>
<feature type="DNA-binding region" description="H-T-H motif" evidence="4">
    <location>
        <begin position="45"/>
        <end position="64"/>
    </location>
</feature>
<dbReference type="InterPro" id="IPR049445">
    <property type="entry name" value="TetR_SbtR-like_C"/>
</dbReference>
<dbReference type="PRINTS" id="PR00455">
    <property type="entry name" value="HTHTETR"/>
</dbReference>
<accession>A0ABS9TK57</accession>
<comment type="caution">
    <text evidence="6">The sequence shown here is derived from an EMBL/GenBank/DDBJ whole genome shotgun (WGS) entry which is preliminary data.</text>
</comment>
<feature type="domain" description="HTH tetR-type" evidence="5">
    <location>
        <begin position="23"/>
        <end position="82"/>
    </location>
</feature>